<dbReference type="SUPFAM" id="SSF102031">
    <property type="entry name" value="AXH domain"/>
    <property type="match status" value="2"/>
</dbReference>
<gene>
    <name evidence="10" type="primary">LOC103505353</name>
</gene>
<evidence type="ECO:0000256" key="6">
    <source>
        <dbReference type="ARBA" id="ARBA00023242"/>
    </source>
</evidence>
<evidence type="ECO:0000256" key="5">
    <source>
        <dbReference type="ARBA" id="ARBA00023163"/>
    </source>
</evidence>
<evidence type="ECO:0000256" key="4">
    <source>
        <dbReference type="ARBA" id="ARBA00023125"/>
    </source>
</evidence>
<dbReference type="PANTHER" id="PTHR13392:SF13">
    <property type="entry name" value="AXH DOMAIN-CONTAINING PROTEIN"/>
    <property type="match status" value="1"/>
</dbReference>
<feature type="region of interest" description="Disordered" evidence="7">
    <location>
        <begin position="194"/>
        <end position="267"/>
    </location>
</feature>
<feature type="domain" description="AXH" evidence="8">
    <location>
        <begin position="427"/>
        <end position="507"/>
    </location>
</feature>
<sequence>MQSATLLEPHQSAPNDPLHNLTTGTHLSRMGPVPEFLRPLPVLSSSNGNTTLKYKKAAILNHNLKQEHDAKYYGKYDPIRKYETSENGYGGNKDVTTSGGDNENENNFNSKPSGNTVYPKHFASMQGPYGIINNNLFIKKEDKEADEAKTRSRLDSDLLNNNTSDKNSSHMNYYSGQFQANFIGHINNQNYLNRPLTVPSSQPGYFNGHGNVSDRIDNSDPSSSQPESPNRQHPRGASPQKPENFPTNQETNPELGNKKFKVPTSKVPKESLLKYRILHKNNQRNVTQISNNPPAESPPTELNPSTNAGSIPRNEAPCDSNSNSTETSSVHFKRPDSDTTEPSGMNVHFKKPESDNPATAPEPSGIHFKRPETDNLPEPSGSVINSDIKPNHFSKGVLIKLENGLIKHLEDLKTEDFVSSAEKSARHRLEPSTVPSRTQRKRVLIKLENGLIKHLEDLKTEDFVSSAEKSARHRLEPSTVMKIEEKEGASVVLTLCYGERKHQMIVP</sequence>
<dbReference type="GeneID" id="103505353"/>
<feature type="compositionally biased region" description="Polar residues" evidence="7">
    <location>
        <begin position="319"/>
        <end position="330"/>
    </location>
</feature>
<dbReference type="PANTHER" id="PTHR13392">
    <property type="entry name" value="ATAXIN 1"/>
    <property type="match status" value="1"/>
</dbReference>
<evidence type="ECO:0000256" key="2">
    <source>
        <dbReference type="ARBA" id="ARBA00022491"/>
    </source>
</evidence>
<feature type="compositionally biased region" description="Polar residues" evidence="7">
    <location>
        <begin position="283"/>
        <end position="309"/>
    </location>
</feature>
<dbReference type="GO" id="GO:0003723">
    <property type="term" value="F:RNA binding"/>
    <property type="evidence" value="ECO:0007669"/>
    <property type="project" value="InterPro"/>
</dbReference>
<evidence type="ECO:0000259" key="8">
    <source>
        <dbReference type="PROSITE" id="PS51148"/>
    </source>
</evidence>
<dbReference type="InterPro" id="IPR043404">
    <property type="entry name" value="ATAXIN1-like"/>
</dbReference>
<dbReference type="RefSeq" id="XP_017297876.1">
    <property type="nucleotide sequence ID" value="XM_017442387.2"/>
</dbReference>
<dbReference type="AlphaFoldDB" id="A0A1S4E6P8"/>
<dbReference type="PaxDb" id="121845-A0A1S4E6P8"/>
<dbReference type="Proteomes" id="UP000079169">
    <property type="component" value="Unplaced"/>
</dbReference>
<reference evidence="10" key="1">
    <citation type="submission" date="2025-08" db="UniProtKB">
        <authorList>
            <consortium name="RefSeq"/>
        </authorList>
    </citation>
    <scope>IDENTIFICATION</scope>
</reference>
<evidence type="ECO:0000256" key="7">
    <source>
        <dbReference type="SAM" id="MobiDB-lite"/>
    </source>
</evidence>
<proteinExistence type="predicted"/>
<keyword evidence="6" id="KW-0539">Nucleus</keyword>
<keyword evidence="9" id="KW-1185">Reference proteome</keyword>
<feature type="compositionally biased region" description="Polar residues" evidence="7">
    <location>
        <begin position="194"/>
        <end position="204"/>
    </location>
</feature>
<organism evidence="9 10">
    <name type="scientific">Diaphorina citri</name>
    <name type="common">Asian citrus psyllid</name>
    <dbReference type="NCBI Taxonomy" id="121845"/>
    <lineage>
        <taxon>Eukaryota</taxon>
        <taxon>Metazoa</taxon>
        <taxon>Ecdysozoa</taxon>
        <taxon>Arthropoda</taxon>
        <taxon>Hexapoda</taxon>
        <taxon>Insecta</taxon>
        <taxon>Pterygota</taxon>
        <taxon>Neoptera</taxon>
        <taxon>Paraneoptera</taxon>
        <taxon>Hemiptera</taxon>
        <taxon>Sternorrhyncha</taxon>
        <taxon>Psylloidea</taxon>
        <taxon>Psyllidae</taxon>
        <taxon>Diaphorininae</taxon>
        <taxon>Diaphorina</taxon>
    </lineage>
</organism>
<feature type="region of interest" description="Disordered" evidence="7">
    <location>
        <begin position="279"/>
        <end position="387"/>
    </location>
</feature>
<accession>A0A1S4E6P8</accession>
<keyword evidence="5" id="KW-0804">Transcription</keyword>
<dbReference type="KEGG" id="dci:103505353"/>
<dbReference type="STRING" id="121845.A0A1S4E6P8"/>
<keyword evidence="4" id="KW-0238">DNA-binding</keyword>
<dbReference type="InterPro" id="IPR003652">
    <property type="entry name" value="Ataxin_AXH_dom"/>
</dbReference>
<protein>
    <submittedName>
        <fullName evidence="10">GATA zinc finger domain-containing protein 14-like</fullName>
    </submittedName>
</protein>
<keyword evidence="3" id="KW-0805">Transcription regulation</keyword>
<evidence type="ECO:0000313" key="10">
    <source>
        <dbReference type="RefSeq" id="XP_017297876.1"/>
    </source>
</evidence>
<feature type="region of interest" description="Disordered" evidence="7">
    <location>
        <begin position="148"/>
        <end position="172"/>
    </location>
</feature>
<evidence type="ECO:0000313" key="9">
    <source>
        <dbReference type="Proteomes" id="UP000079169"/>
    </source>
</evidence>
<feature type="region of interest" description="Disordered" evidence="7">
    <location>
        <begin position="1"/>
        <end position="25"/>
    </location>
</feature>
<evidence type="ECO:0000256" key="3">
    <source>
        <dbReference type="ARBA" id="ARBA00023015"/>
    </source>
</evidence>
<dbReference type="InterPro" id="IPR036096">
    <property type="entry name" value="Ataxin_AXH_dom_sf"/>
</dbReference>
<feature type="region of interest" description="Disordered" evidence="7">
    <location>
        <begin position="85"/>
        <end position="114"/>
    </location>
</feature>
<feature type="compositionally biased region" description="Polar residues" evidence="7">
    <location>
        <begin position="219"/>
        <end position="231"/>
    </location>
</feature>
<evidence type="ECO:0000256" key="1">
    <source>
        <dbReference type="ARBA" id="ARBA00004123"/>
    </source>
</evidence>
<dbReference type="PROSITE" id="PS51148">
    <property type="entry name" value="AXH"/>
    <property type="match status" value="1"/>
</dbReference>
<keyword evidence="2" id="KW-0678">Repressor</keyword>
<feature type="compositionally biased region" description="Polar residues" evidence="7">
    <location>
        <begin position="158"/>
        <end position="172"/>
    </location>
</feature>
<feature type="compositionally biased region" description="Polar residues" evidence="7">
    <location>
        <begin position="94"/>
        <end position="114"/>
    </location>
</feature>
<comment type="subcellular location">
    <subcellularLocation>
        <location evidence="1">Nucleus</location>
    </subcellularLocation>
</comment>
<dbReference type="GO" id="GO:0005634">
    <property type="term" value="C:nucleus"/>
    <property type="evidence" value="ECO:0007669"/>
    <property type="project" value="UniProtKB-SubCell"/>
</dbReference>
<feature type="compositionally biased region" description="Polar residues" evidence="7">
    <location>
        <begin position="245"/>
        <end position="254"/>
    </location>
</feature>
<dbReference type="GO" id="GO:0006355">
    <property type="term" value="P:regulation of DNA-templated transcription"/>
    <property type="evidence" value="ECO:0007669"/>
    <property type="project" value="InterPro"/>
</dbReference>
<name>A0A1S4E6P8_DIACI</name>
<dbReference type="GO" id="GO:0003677">
    <property type="term" value="F:DNA binding"/>
    <property type="evidence" value="ECO:0007669"/>
    <property type="project" value="UniProtKB-KW"/>
</dbReference>